<proteinExistence type="inferred from homology"/>
<dbReference type="RefSeq" id="XP_015189174.1">
    <property type="nucleotide sequence ID" value="XM_015333688.1"/>
</dbReference>
<dbReference type="Pfam" id="PF07731">
    <property type="entry name" value="Cu-oxidase_2"/>
    <property type="match status" value="1"/>
</dbReference>
<protein>
    <submittedName>
        <fullName evidence="11">Laccase-2-like isoform X1</fullName>
    </submittedName>
</protein>
<dbReference type="Gene3D" id="2.60.40.420">
    <property type="entry name" value="Cupredoxins - blue copper proteins"/>
    <property type="match status" value="3"/>
</dbReference>
<sequence>MYIAKEPDRNVSPSTYLLRCLVVVTMIAAAATFLHLNNYRPKQTFLSCDRPCHHLDWPMICRVKLTLEVFQSLSKSCGNCLSNETACLAHNCVSADGQRRIIMTANRQMPGPSIQVCENDILVVDVVNKLPGKAAAIHWRGQSQIETPYMDGTPLVTQCPISSYTTFQYKFRASAAGTHLWHAHAGGDVTNGIFGSLIVRQADIRDPQRAFYDVDDPNHVILVTHWQHSPEISLDRGLTKPAILLVNGKGRQMNGPKVPYMTFNVVPGRRHRFRAANAGGAGSCPITISIDNHSLFLITLDGHPIEPQYVSSITLAKGERADFVLKASKMISSYWMKIKTTKECGTTIPVYGAAIVKYKGSPVDNLPNMNSDDSLINQNENLELETSRIAMTTIHKETCNNPENLCLNKIQGIRKMPKSLATKTDVTIYLPINYIMQSTDSEENGGVDIKSLNINNITFTYPSSPLLTQSGDIPEDLLCTGNEEDDRNENNETSLSSRKCRKNGNKDANDTCECVHIRYIPLGATVEIILLDPAGMDDLVYHLHGYDFYVVGINKFDRSMSMDEIKLLDRKGLLFSRNLDCAPSKDTITVPKFGAVAIRLKANNPGYWMLRDEHAVDWTRGLDIILQVGQPNEMIPAPPDFPKCGSFVGPDYFLI</sequence>
<dbReference type="Pfam" id="PF00394">
    <property type="entry name" value="Cu-oxidase"/>
    <property type="match status" value="1"/>
</dbReference>
<name>A0ABM1J9N6_POLDO</name>
<keyword evidence="3" id="KW-0560">Oxidoreductase</keyword>
<evidence type="ECO:0000256" key="3">
    <source>
        <dbReference type="ARBA" id="ARBA00023002"/>
    </source>
</evidence>
<dbReference type="PANTHER" id="PTHR11709">
    <property type="entry name" value="MULTI-COPPER OXIDASE"/>
    <property type="match status" value="1"/>
</dbReference>
<dbReference type="Proteomes" id="UP000694924">
    <property type="component" value="Unplaced"/>
</dbReference>
<dbReference type="CDD" id="cd13858">
    <property type="entry name" value="CuRO_1_tcLCC2_insect_like"/>
    <property type="match status" value="1"/>
</dbReference>
<reference evidence="11" key="1">
    <citation type="submission" date="2025-08" db="UniProtKB">
        <authorList>
            <consortium name="RefSeq"/>
        </authorList>
    </citation>
    <scope>IDENTIFICATION</scope>
    <source>
        <tissue evidence="11">Whole body</tissue>
    </source>
</reference>
<dbReference type="InterPro" id="IPR011706">
    <property type="entry name" value="Cu-oxidase_C"/>
</dbReference>
<dbReference type="PANTHER" id="PTHR11709:SF394">
    <property type="entry name" value="FI03373P-RELATED"/>
    <property type="match status" value="1"/>
</dbReference>
<dbReference type="CDD" id="cd13884">
    <property type="entry name" value="CuRO_2_tcLCC_insect_like"/>
    <property type="match status" value="1"/>
</dbReference>
<evidence type="ECO:0000313" key="10">
    <source>
        <dbReference type="Proteomes" id="UP000694924"/>
    </source>
</evidence>
<evidence type="ECO:0000259" key="8">
    <source>
        <dbReference type="Pfam" id="PF07731"/>
    </source>
</evidence>
<dbReference type="SUPFAM" id="SSF49503">
    <property type="entry name" value="Cupredoxins"/>
    <property type="match status" value="3"/>
</dbReference>
<keyword evidence="6" id="KW-0812">Transmembrane</keyword>
<keyword evidence="2" id="KW-0479">Metal-binding</keyword>
<evidence type="ECO:0000256" key="1">
    <source>
        <dbReference type="ARBA" id="ARBA00010609"/>
    </source>
</evidence>
<dbReference type="InterPro" id="IPR011707">
    <property type="entry name" value="Cu-oxidase-like_N"/>
</dbReference>
<dbReference type="CDD" id="cd13905">
    <property type="entry name" value="CuRO_3_tcLLC2_insect_like"/>
    <property type="match status" value="1"/>
</dbReference>
<feature type="domain" description="Plastocyanin-like" evidence="7">
    <location>
        <begin position="239"/>
        <end position="361"/>
    </location>
</feature>
<keyword evidence="6" id="KW-0472">Membrane</keyword>
<evidence type="ECO:0000256" key="4">
    <source>
        <dbReference type="ARBA" id="ARBA00023008"/>
    </source>
</evidence>
<evidence type="ECO:0000256" key="5">
    <source>
        <dbReference type="SAM" id="MobiDB-lite"/>
    </source>
</evidence>
<feature type="domain" description="Plastocyanin-like" evidence="9">
    <location>
        <begin position="94"/>
        <end position="201"/>
    </location>
</feature>
<dbReference type="Pfam" id="PF07732">
    <property type="entry name" value="Cu-oxidase_3"/>
    <property type="match status" value="1"/>
</dbReference>
<evidence type="ECO:0000313" key="11">
    <source>
        <dbReference type="RefSeq" id="XP_015189174.1"/>
    </source>
</evidence>
<feature type="region of interest" description="Disordered" evidence="5">
    <location>
        <begin position="477"/>
        <end position="507"/>
    </location>
</feature>
<evidence type="ECO:0000259" key="9">
    <source>
        <dbReference type="Pfam" id="PF07732"/>
    </source>
</evidence>
<evidence type="ECO:0000256" key="2">
    <source>
        <dbReference type="ARBA" id="ARBA00022723"/>
    </source>
</evidence>
<keyword evidence="6" id="KW-1133">Transmembrane helix</keyword>
<dbReference type="InterPro" id="IPR008972">
    <property type="entry name" value="Cupredoxin"/>
</dbReference>
<accession>A0ABM1J9N6</accession>
<dbReference type="InterPro" id="IPR001117">
    <property type="entry name" value="Cu-oxidase_2nd"/>
</dbReference>
<gene>
    <name evidence="11" type="primary">LOC107073174</name>
</gene>
<evidence type="ECO:0000259" key="7">
    <source>
        <dbReference type="Pfam" id="PF00394"/>
    </source>
</evidence>
<dbReference type="InterPro" id="IPR045087">
    <property type="entry name" value="Cu-oxidase_fam"/>
</dbReference>
<feature type="domain" description="Plastocyanin-like" evidence="8">
    <location>
        <begin position="502"/>
        <end position="611"/>
    </location>
</feature>
<evidence type="ECO:0000256" key="6">
    <source>
        <dbReference type="SAM" id="Phobius"/>
    </source>
</evidence>
<comment type="similarity">
    <text evidence="1">Belongs to the multicopper oxidase family.</text>
</comment>
<feature type="transmembrane region" description="Helical" evidence="6">
    <location>
        <begin position="16"/>
        <end position="36"/>
    </location>
</feature>
<keyword evidence="10" id="KW-1185">Reference proteome</keyword>
<keyword evidence="4" id="KW-0186">Copper</keyword>
<organism evidence="10 11">
    <name type="scientific">Polistes dominula</name>
    <name type="common">European paper wasp</name>
    <name type="synonym">Vespa dominula</name>
    <dbReference type="NCBI Taxonomy" id="743375"/>
    <lineage>
        <taxon>Eukaryota</taxon>
        <taxon>Metazoa</taxon>
        <taxon>Ecdysozoa</taxon>
        <taxon>Arthropoda</taxon>
        <taxon>Hexapoda</taxon>
        <taxon>Insecta</taxon>
        <taxon>Pterygota</taxon>
        <taxon>Neoptera</taxon>
        <taxon>Endopterygota</taxon>
        <taxon>Hymenoptera</taxon>
        <taxon>Apocrita</taxon>
        <taxon>Aculeata</taxon>
        <taxon>Vespoidea</taxon>
        <taxon>Vespidae</taxon>
        <taxon>Polistinae</taxon>
        <taxon>Polistini</taxon>
        <taxon>Polistes</taxon>
    </lineage>
</organism>
<dbReference type="GeneID" id="107073174"/>